<evidence type="ECO:0000313" key="2">
    <source>
        <dbReference type="EMBL" id="EDR03949.1"/>
    </source>
</evidence>
<dbReference type="AlphaFoldDB" id="B0DNJ0"/>
<organism evidence="3">
    <name type="scientific">Laccaria bicolor (strain S238N-H82 / ATCC MYA-4686)</name>
    <name type="common">Bicoloured deceiver</name>
    <name type="synonym">Laccaria laccata var. bicolor</name>
    <dbReference type="NCBI Taxonomy" id="486041"/>
    <lineage>
        <taxon>Eukaryota</taxon>
        <taxon>Fungi</taxon>
        <taxon>Dikarya</taxon>
        <taxon>Basidiomycota</taxon>
        <taxon>Agaricomycotina</taxon>
        <taxon>Agaricomycetes</taxon>
        <taxon>Agaricomycetidae</taxon>
        <taxon>Agaricales</taxon>
        <taxon>Agaricineae</taxon>
        <taxon>Hydnangiaceae</taxon>
        <taxon>Laccaria</taxon>
    </lineage>
</organism>
<dbReference type="EMBL" id="DS547121">
    <property type="protein sequence ID" value="EDR03949.1"/>
    <property type="molecule type" value="Genomic_DNA"/>
</dbReference>
<dbReference type="KEGG" id="lbc:LACBIDRAFT_306674"/>
<evidence type="ECO:0000256" key="1">
    <source>
        <dbReference type="SAM" id="MobiDB-lite"/>
    </source>
</evidence>
<evidence type="ECO:0000313" key="3">
    <source>
        <dbReference type="Proteomes" id="UP000001194"/>
    </source>
</evidence>
<dbReference type="GeneID" id="6081140"/>
<dbReference type="HOGENOM" id="CLU_2264230_0_0_1"/>
<dbReference type="STRING" id="486041.B0DNJ0"/>
<reference evidence="2 3" key="1">
    <citation type="journal article" date="2008" name="Nature">
        <title>The genome of Laccaria bicolor provides insights into mycorrhizal symbiosis.</title>
        <authorList>
            <person name="Martin F."/>
            <person name="Aerts A."/>
            <person name="Ahren D."/>
            <person name="Brun A."/>
            <person name="Danchin E.G.J."/>
            <person name="Duchaussoy F."/>
            <person name="Gibon J."/>
            <person name="Kohler A."/>
            <person name="Lindquist E."/>
            <person name="Pereda V."/>
            <person name="Salamov A."/>
            <person name="Shapiro H.J."/>
            <person name="Wuyts J."/>
            <person name="Blaudez D."/>
            <person name="Buee M."/>
            <person name="Brokstein P."/>
            <person name="Canbaeck B."/>
            <person name="Cohen D."/>
            <person name="Courty P.E."/>
            <person name="Coutinho P.M."/>
            <person name="Delaruelle C."/>
            <person name="Detter J.C."/>
            <person name="Deveau A."/>
            <person name="DiFazio S."/>
            <person name="Duplessis S."/>
            <person name="Fraissinet-Tachet L."/>
            <person name="Lucic E."/>
            <person name="Frey-Klett P."/>
            <person name="Fourrey C."/>
            <person name="Feussner I."/>
            <person name="Gay G."/>
            <person name="Grimwood J."/>
            <person name="Hoegger P.J."/>
            <person name="Jain P."/>
            <person name="Kilaru S."/>
            <person name="Labbe J."/>
            <person name="Lin Y.C."/>
            <person name="Legue V."/>
            <person name="Le Tacon F."/>
            <person name="Marmeisse R."/>
            <person name="Melayah D."/>
            <person name="Montanini B."/>
            <person name="Muratet M."/>
            <person name="Nehls U."/>
            <person name="Niculita-Hirzel H."/>
            <person name="Oudot-Le Secq M.P."/>
            <person name="Peter M."/>
            <person name="Quesneville H."/>
            <person name="Rajashekar B."/>
            <person name="Reich M."/>
            <person name="Rouhier N."/>
            <person name="Schmutz J."/>
            <person name="Yin T."/>
            <person name="Chalot M."/>
            <person name="Henrissat B."/>
            <person name="Kuees U."/>
            <person name="Lucas S."/>
            <person name="Van de Peer Y."/>
            <person name="Podila G.K."/>
            <person name="Polle A."/>
            <person name="Pukkila P.J."/>
            <person name="Richardson P.M."/>
            <person name="Rouze P."/>
            <person name="Sanders I.R."/>
            <person name="Stajich J.E."/>
            <person name="Tunlid A."/>
            <person name="Tuskan G."/>
            <person name="Grigoriev I.V."/>
        </authorList>
    </citation>
    <scope>NUCLEOTIDE SEQUENCE [LARGE SCALE GENOMIC DNA]</scope>
    <source>
        <strain evidence="3">S238N-H82 / ATCC MYA-4686</strain>
    </source>
</reference>
<feature type="compositionally biased region" description="Polar residues" evidence="1">
    <location>
        <begin position="92"/>
        <end position="103"/>
    </location>
</feature>
<protein>
    <submittedName>
        <fullName evidence="2">Predicted protein</fullName>
    </submittedName>
</protein>
<proteinExistence type="predicted"/>
<gene>
    <name evidence="2" type="ORF">LACBIDRAFT_306674</name>
</gene>
<dbReference type="InParanoid" id="B0DNJ0"/>
<dbReference type="RefSeq" id="XP_001885517.1">
    <property type="nucleotide sequence ID" value="XM_001885482.1"/>
</dbReference>
<feature type="region of interest" description="Disordered" evidence="1">
    <location>
        <begin position="78"/>
        <end position="103"/>
    </location>
</feature>
<accession>B0DNJ0</accession>
<name>B0DNJ0_LACBS</name>
<sequence length="103" mass="11407">MLGLRDKHSTHRSLPLFSSSHQFLHPTAKEPRPLQVGVTTNGEECRLASRITREVVARLPTDVGCAMQSVGRMRRFASSKAMDDTDPDEVSTRTVMSSLPTAR</sequence>
<keyword evidence="3" id="KW-1185">Reference proteome</keyword>
<dbReference type="OrthoDB" id="508204at2759"/>
<feature type="region of interest" description="Disordered" evidence="1">
    <location>
        <begin position="1"/>
        <end position="35"/>
    </location>
</feature>
<dbReference type="SUPFAM" id="SSF75615">
    <property type="entry name" value="Siroheme synthase middle domains-like"/>
    <property type="match status" value="1"/>
</dbReference>
<dbReference type="Proteomes" id="UP000001194">
    <property type="component" value="Unassembled WGS sequence"/>
</dbReference>